<sequence length="208" mass="22617">MSKSTPSLFDEETVNITTINNDLIQTDELRHSQTTTANDMSTLSIGTSIPSQNYTVTKILTMSAETTKVPEITTIDGMTTTSEDWQSTITNGDTEISDTSAESASTISTTSPLELVTTPSSLSMVGTTYTEPSTSTCKCNCPKASVTPINNDLIDQLKIDKKTLSSYKRRRKSATDPRKSSFYIGCIGITVLVIYVAFIVLLDFIPRA</sequence>
<dbReference type="EMBL" id="CAJPWZ010003111">
    <property type="protein sequence ID" value="CAG2252180.1"/>
    <property type="molecule type" value="Genomic_DNA"/>
</dbReference>
<dbReference type="AlphaFoldDB" id="A0A8S3VEK5"/>
<keyword evidence="1" id="KW-0812">Transmembrane</keyword>
<feature type="transmembrane region" description="Helical" evidence="1">
    <location>
        <begin position="180"/>
        <end position="202"/>
    </location>
</feature>
<keyword evidence="1" id="KW-1133">Transmembrane helix</keyword>
<accession>A0A8S3VEK5</accession>
<evidence type="ECO:0000256" key="1">
    <source>
        <dbReference type="SAM" id="Phobius"/>
    </source>
</evidence>
<reference evidence="2" key="1">
    <citation type="submission" date="2021-03" db="EMBL/GenBank/DDBJ databases">
        <authorList>
            <person name="Bekaert M."/>
        </authorList>
    </citation>
    <scope>NUCLEOTIDE SEQUENCE</scope>
</reference>
<evidence type="ECO:0000313" key="3">
    <source>
        <dbReference type="Proteomes" id="UP000683360"/>
    </source>
</evidence>
<name>A0A8S3VEK5_MYTED</name>
<organism evidence="2 3">
    <name type="scientific">Mytilus edulis</name>
    <name type="common">Blue mussel</name>
    <dbReference type="NCBI Taxonomy" id="6550"/>
    <lineage>
        <taxon>Eukaryota</taxon>
        <taxon>Metazoa</taxon>
        <taxon>Spiralia</taxon>
        <taxon>Lophotrochozoa</taxon>
        <taxon>Mollusca</taxon>
        <taxon>Bivalvia</taxon>
        <taxon>Autobranchia</taxon>
        <taxon>Pteriomorphia</taxon>
        <taxon>Mytilida</taxon>
        <taxon>Mytiloidea</taxon>
        <taxon>Mytilidae</taxon>
        <taxon>Mytilinae</taxon>
        <taxon>Mytilus</taxon>
    </lineage>
</organism>
<dbReference type="Proteomes" id="UP000683360">
    <property type="component" value="Unassembled WGS sequence"/>
</dbReference>
<gene>
    <name evidence="2" type="ORF">MEDL_63788</name>
</gene>
<proteinExistence type="predicted"/>
<comment type="caution">
    <text evidence="2">The sequence shown here is derived from an EMBL/GenBank/DDBJ whole genome shotgun (WGS) entry which is preliminary data.</text>
</comment>
<protein>
    <submittedName>
        <fullName evidence="2">Uncharacterized protein</fullName>
    </submittedName>
</protein>
<keyword evidence="3" id="KW-1185">Reference proteome</keyword>
<evidence type="ECO:0000313" key="2">
    <source>
        <dbReference type="EMBL" id="CAG2252180.1"/>
    </source>
</evidence>
<keyword evidence="1" id="KW-0472">Membrane</keyword>
<dbReference type="OrthoDB" id="6143929at2759"/>